<keyword evidence="3" id="KW-0288">FMN</keyword>
<evidence type="ECO:0000259" key="6">
    <source>
        <dbReference type="Pfam" id="PF00724"/>
    </source>
</evidence>
<organism evidence="7 8">
    <name type="scientific">Sphingobium wenxiniae (strain DSM 21828 / CGMCC 1.7748 / JZ-1)</name>
    <dbReference type="NCBI Taxonomy" id="595605"/>
    <lineage>
        <taxon>Bacteria</taxon>
        <taxon>Pseudomonadati</taxon>
        <taxon>Pseudomonadota</taxon>
        <taxon>Alphaproteobacteria</taxon>
        <taxon>Sphingomonadales</taxon>
        <taxon>Sphingomonadaceae</taxon>
        <taxon>Sphingobium</taxon>
    </lineage>
</organism>
<proteinExistence type="predicted"/>
<accession>A0A562KGI9</accession>
<keyword evidence="8" id="KW-1185">Reference proteome</keyword>
<gene>
    <name evidence="7" type="ORF">IQ35_01791</name>
</gene>
<evidence type="ECO:0000256" key="1">
    <source>
        <dbReference type="ARBA" id="ARBA00001917"/>
    </source>
</evidence>
<dbReference type="SUPFAM" id="SSF51395">
    <property type="entry name" value="FMN-linked oxidoreductases"/>
    <property type="match status" value="1"/>
</dbReference>
<dbReference type="InterPro" id="IPR044152">
    <property type="entry name" value="YqjM-like"/>
</dbReference>
<dbReference type="Gene3D" id="3.20.20.70">
    <property type="entry name" value="Aldolase class I"/>
    <property type="match status" value="1"/>
</dbReference>
<dbReference type="InterPro" id="IPR013785">
    <property type="entry name" value="Aldolase_TIM"/>
</dbReference>
<keyword evidence="4" id="KW-0521">NADP</keyword>
<evidence type="ECO:0000256" key="3">
    <source>
        <dbReference type="ARBA" id="ARBA00022643"/>
    </source>
</evidence>
<dbReference type="RefSeq" id="WP_145072769.1">
    <property type="nucleotide sequence ID" value="NZ_JACIIY010000003.1"/>
</dbReference>
<dbReference type="Proteomes" id="UP000316624">
    <property type="component" value="Unassembled WGS sequence"/>
</dbReference>
<sequence length="383" mass="41777">MTTLAPTPTGLAKLFSPIRIGTLNLANRVVMAPMTRHFAPGGVVTPDVAAYYRRRAEADVGLIVTEGAWVEHPGASNDPNIPRFYGDDALAGWKMVLDEVHATGGKIIPQLWHIGLYTAAPVAGIEKPLEPLRDDQVGPSGYSGTIGVMPTLQGRPMTQRDVDDVIEAFARGAKSAFDMGFDGIAIHGAHGYLIDQFFWDETNRREDSYGGDLAARTAFATEMVSEMRRRTAPDFPIMFRFSQWKLQNYGARLAQTPEALEAFLTPLADAGIDIFDCSQRRFWEPEFEGSDLNLAGWTKKLTGKPTSTVGSVGLDQDLMEALAGASGKPASIEKLFDRLDRDEFDLVGVGRALLVDPQWASKAKADRIDTALPYTPGALGKLY</sequence>
<keyword evidence="5" id="KW-0560">Oxidoreductase</keyword>
<comment type="cofactor">
    <cofactor evidence="1">
        <name>FMN</name>
        <dbReference type="ChEBI" id="CHEBI:58210"/>
    </cofactor>
</comment>
<dbReference type="AlphaFoldDB" id="A0A562KGI9"/>
<dbReference type="CDD" id="cd04747">
    <property type="entry name" value="OYE_like_5_FMN"/>
    <property type="match status" value="1"/>
</dbReference>
<feature type="domain" description="NADH:flavin oxidoreductase/NADH oxidase N-terminal" evidence="6">
    <location>
        <begin position="13"/>
        <end position="367"/>
    </location>
</feature>
<evidence type="ECO:0000256" key="4">
    <source>
        <dbReference type="ARBA" id="ARBA00022857"/>
    </source>
</evidence>
<evidence type="ECO:0000313" key="7">
    <source>
        <dbReference type="EMBL" id="TWH94548.1"/>
    </source>
</evidence>
<dbReference type="GO" id="GO:0003959">
    <property type="term" value="F:NADPH dehydrogenase activity"/>
    <property type="evidence" value="ECO:0007669"/>
    <property type="project" value="InterPro"/>
</dbReference>
<dbReference type="GO" id="GO:0010181">
    <property type="term" value="F:FMN binding"/>
    <property type="evidence" value="ECO:0007669"/>
    <property type="project" value="InterPro"/>
</dbReference>
<evidence type="ECO:0000313" key="8">
    <source>
        <dbReference type="Proteomes" id="UP000316624"/>
    </source>
</evidence>
<dbReference type="FunFam" id="3.20.20.70:FF:000262">
    <property type="entry name" value="NADH:flavin oxidoreductase"/>
    <property type="match status" value="1"/>
</dbReference>
<dbReference type="GO" id="GO:0050661">
    <property type="term" value="F:NADP binding"/>
    <property type="evidence" value="ECO:0007669"/>
    <property type="project" value="InterPro"/>
</dbReference>
<name>A0A562KGI9_SPHWJ</name>
<keyword evidence="2" id="KW-0285">Flavoprotein</keyword>
<dbReference type="Pfam" id="PF00724">
    <property type="entry name" value="Oxidored_FMN"/>
    <property type="match status" value="1"/>
</dbReference>
<evidence type="ECO:0000256" key="2">
    <source>
        <dbReference type="ARBA" id="ARBA00022630"/>
    </source>
</evidence>
<protein>
    <submittedName>
        <fullName evidence="7">2,4-dienoyl-CoA reductase-like NADH-dependent reductase (Old Yellow Enzyme family)</fullName>
    </submittedName>
</protein>
<dbReference type="InterPro" id="IPR001155">
    <property type="entry name" value="OxRdtase_FMN_N"/>
</dbReference>
<reference evidence="7 8" key="1">
    <citation type="journal article" date="2015" name="Stand. Genomic Sci.">
        <title>Genomic Encyclopedia of Bacterial and Archaeal Type Strains, Phase III: the genomes of soil and plant-associated and newly described type strains.</title>
        <authorList>
            <person name="Whitman W.B."/>
            <person name="Woyke T."/>
            <person name="Klenk H.P."/>
            <person name="Zhou Y."/>
            <person name="Lilburn T.G."/>
            <person name="Beck B.J."/>
            <person name="De Vos P."/>
            <person name="Vandamme P."/>
            <person name="Eisen J.A."/>
            <person name="Garrity G."/>
            <person name="Hugenholtz P."/>
            <person name="Kyrpides N.C."/>
        </authorList>
    </citation>
    <scope>NUCLEOTIDE SEQUENCE [LARGE SCALE GENOMIC DNA]</scope>
    <source>
        <strain evidence="7 8">CGMCC 1.7748</strain>
    </source>
</reference>
<evidence type="ECO:0000256" key="5">
    <source>
        <dbReference type="ARBA" id="ARBA00023002"/>
    </source>
</evidence>
<dbReference type="PANTHER" id="PTHR43303:SF4">
    <property type="entry name" value="NADPH DEHYDROGENASE C23G7.10C-RELATED"/>
    <property type="match status" value="1"/>
</dbReference>
<dbReference type="PANTHER" id="PTHR43303">
    <property type="entry name" value="NADPH DEHYDROGENASE C23G7.10C-RELATED"/>
    <property type="match status" value="1"/>
</dbReference>
<comment type="caution">
    <text evidence="7">The sequence shown here is derived from an EMBL/GenBank/DDBJ whole genome shotgun (WGS) entry which is preliminary data.</text>
</comment>
<dbReference type="EMBL" id="VLKK01000005">
    <property type="protein sequence ID" value="TWH94548.1"/>
    <property type="molecule type" value="Genomic_DNA"/>
</dbReference>